<keyword evidence="3" id="KW-1003">Cell membrane</keyword>
<comment type="caution">
    <text evidence="9">The sequence shown here is derived from an EMBL/GenBank/DDBJ whole genome shotgun (WGS) entry which is preliminary data.</text>
</comment>
<proteinExistence type="predicted"/>
<accession>A0A3M8CUZ4</accession>
<dbReference type="PROSITE" id="PS50850">
    <property type="entry name" value="MFS"/>
    <property type="match status" value="1"/>
</dbReference>
<feature type="transmembrane region" description="Helical" evidence="7">
    <location>
        <begin position="40"/>
        <end position="60"/>
    </location>
</feature>
<feature type="transmembrane region" description="Helical" evidence="7">
    <location>
        <begin position="325"/>
        <end position="348"/>
    </location>
</feature>
<dbReference type="EMBL" id="RHHQ01000028">
    <property type="protein sequence ID" value="RNB79642.1"/>
    <property type="molecule type" value="Genomic_DNA"/>
</dbReference>
<evidence type="ECO:0000256" key="3">
    <source>
        <dbReference type="ARBA" id="ARBA00022475"/>
    </source>
</evidence>
<dbReference type="CDD" id="cd17324">
    <property type="entry name" value="MFS_NepI_like"/>
    <property type="match status" value="1"/>
</dbReference>
<keyword evidence="2" id="KW-0813">Transport</keyword>
<dbReference type="Gene3D" id="1.20.1250.20">
    <property type="entry name" value="MFS general substrate transporter like domains"/>
    <property type="match status" value="2"/>
</dbReference>
<keyword evidence="4 7" id="KW-0812">Transmembrane</keyword>
<dbReference type="OrthoDB" id="337363at2"/>
<dbReference type="InterPro" id="IPR020846">
    <property type="entry name" value="MFS_dom"/>
</dbReference>
<dbReference type="SUPFAM" id="SSF103473">
    <property type="entry name" value="MFS general substrate transporter"/>
    <property type="match status" value="1"/>
</dbReference>
<feature type="transmembrane region" description="Helical" evidence="7">
    <location>
        <begin position="100"/>
        <end position="121"/>
    </location>
</feature>
<dbReference type="PANTHER" id="PTHR43124">
    <property type="entry name" value="PURINE EFFLUX PUMP PBUE"/>
    <property type="match status" value="1"/>
</dbReference>
<keyword evidence="6 7" id="KW-0472">Membrane</keyword>
<evidence type="ECO:0000256" key="2">
    <source>
        <dbReference type="ARBA" id="ARBA00022448"/>
    </source>
</evidence>
<feature type="transmembrane region" description="Helical" evidence="7">
    <location>
        <begin position="201"/>
        <end position="223"/>
    </location>
</feature>
<dbReference type="GO" id="GO:0022857">
    <property type="term" value="F:transmembrane transporter activity"/>
    <property type="evidence" value="ECO:0007669"/>
    <property type="project" value="InterPro"/>
</dbReference>
<feature type="transmembrane region" description="Helical" evidence="7">
    <location>
        <begin position="360"/>
        <end position="379"/>
    </location>
</feature>
<dbReference type="InterPro" id="IPR050189">
    <property type="entry name" value="MFS_Efflux_Transporters"/>
</dbReference>
<dbReference type="AlphaFoldDB" id="A0A3M8CUZ4"/>
<reference evidence="9 10" key="1">
    <citation type="submission" date="2018-10" db="EMBL/GenBank/DDBJ databases">
        <title>Phylogenomics of Brevibacillus.</title>
        <authorList>
            <person name="Dunlap C."/>
        </authorList>
    </citation>
    <scope>NUCLEOTIDE SEQUENCE [LARGE SCALE GENOMIC DNA]</scope>
    <source>
        <strain evidence="9 10">JCM 15716</strain>
    </source>
</reference>
<dbReference type="PANTHER" id="PTHR43124:SF10">
    <property type="entry name" value="PURINE EFFLUX PUMP PBUE"/>
    <property type="match status" value="1"/>
</dbReference>
<feature type="transmembrane region" description="Helical" evidence="7">
    <location>
        <begin position="72"/>
        <end position="94"/>
    </location>
</feature>
<feature type="transmembrane region" description="Helical" evidence="7">
    <location>
        <begin position="268"/>
        <end position="288"/>
    </location>
</feature>
<feature type="domain" description="Major facilitator superfamily (MFS) profile" evidence="8">
    <location>
        <begin position="5"/>
        <end position="381"/>
    </location>
</feature>
<evidence type="ECO:0000259" key="8">
    <source>
        <dbReference type="PROSITE" id="PS50850"/>
    </source>
</evidence>
<organism evidence="9 10">
    <name type="scientific">Brevibacillus fluminis</name>
    <dbReference type="NCBI Taxonomy" id="511487"/>
    <lineage>
        <taxon>Bacteria</taxon>
        <taxon>Bacillati</taxon>
        <taxon>Bacillota</taxon>
        <taxon>Bacilli</taxon>
        <taxon>Bacillales</taxon>
        <taxon>Paenibacillaceae</taxon>
        <taxon>Brevibacillus</taxon>
    </lineage>
</organism>
<feature type="transmembrane region" description="Helical" evidence="7">
    <location>
        <begin position="238"/>
        <end position="256"/>
    </location>
</feature>
<evidence type="ECO:0000256" key="7">
    <source>
        <dbReference type="SAM" id="Phobius"/>
    </source>
</evidence>
<evidence type="ECO:0000256" key="4">
    <source>
        <dbReference type="ARBA" id="ARBA00022692"/>
    </source>
</evidence>
<name>A0A3M8CUZ4_9BACL</name>
<dbReference type="InterPro" id="IPR011701">
    <property type="entry name" value="MFS"/>
</dbReference>
<dbReference type="InterPro" id="IPR036259">
    <property type="entry name" value="MFS_trans_sf"/>
</dbReference>
<evidence type="ECO:0000313" key="9">
    <source>
        <dbReference type="EMBL" id="RNB79642.1"/>
    </source>
</evidence>
<dbReference type="Pfam" id="PF07690">
    <property type="entry name" value="MFS_1"/>
    <property type="match status" value="1"/>
</dbReference>
<feature type="transmembrane region" description="Helical" evidence="7">
    <location>
        <begin position="133"/>
        <end position="153"/>
    </location>
</feature>
<keyword evidence="10" id="KW-1185">Reference proteome</keyword>
<evidence type="ECO:0000256" key="5">
    <source>
        <dbReference type="ARBA" id="ARBA00022989"/>
    </source>
</evidence>
<evidence type="ECO:0000313" key="10">
    <source>
        <dbReference type="Proteomes" id="UP000271031"/>
    </source>
</evidence>
<evidence type="ECO:0000256" key="6">
    <source>
        <dbReference type="ARBA" id="ARBA00023136"/>
    </source>
</evidence>
<gene>
    <name evidence="9" type="ORF">EDM56_28735</name>
</gene>
<feature type="transmembrane region" description="Helical" evidence="7">
    <location>
        <begin position="294"/>
        <end position="318"/>
    </location>
</feature>
<dbReference type="GO" id="GO:0005886">
    <property type="term" value="C:plasma membrane"/>
    <property type="evidence" value="ECO:0007669"/>
    <property type="project" value="UniProtKB-SubCell"/>
</dbReference>
<sequence length="391" mass="40895">MNRLFIYLLTTGVFLTATSELIIAGILTAIADDLHISLGAAGQLITSYSLAFAIGTPIVVTLTSRIGQKRVLTGALIVFIAGSLVAFASAHYWLLLLSRLILGVSSGVFLVVTFSSVAKLVPTEKTGSAIGTVILGFSSAMIVGVPIGIAITASFSWQTIFLLLALFSLLILFTLIRYLPDIEGDAPVSFRQQIRLLGNPIIIGGLFLTFFRETGTSIMYTYLTPFLQTILHLKTAEIGMTILALGVFGVIGSRLGGSLVDKWGASRLIFAGLAVHAASVSLLPAFTASVAIDLALIAVMVFAMFATAPAIQTFYIQLAPQSANLLLGINTSVVHVGLAVGAGMGGLLANETSTVLYNPWLAGMLVALGFAAAVGTVSIRKKAALASQARS</sequence>
<feature type="transmembrane region" description="Helical" evidence="7">
    <location>
        <begin position="159"/>
        <end position="180"/>
    </location>
</feature>
<keyword evidence="5 7" id="KW-1133">Transmembrane helix</keyword>
<dbReference type="Proteomes" id="UP000271031">
    <property type="component" value="Unassembled WGS sequence"/>
</dbReference>
<protein>
    <submittedName>
        <fullName evidence="9">MFS transporter</fullName>
    </submittedName>
</protein>
<comment type="subcellular location">
    <subcellularLocation>
        <location evidence="1">Cell membrane</location>
        <topology evidence="1">Multi-pass membrane protein</topology>
    </subcellularLocation>
</comment>
<evidence type="ECO:0000256" key="1">
    <source>
        <dbReference type="ARBA" id="ARBA00004651"/>
    </source>
</evidence>